<gene>
    <name evidence="3" type="ORF">MPPM_5127</name>
</gene>
<evidence type="ECO:0000256" key="1">
    <source>
        <dbReference type="ARBA" id="ARBA00023002"/>
    </source>
</evidence>
<dbReference type="PANTHER" id="PTHR43364:SF4">
    <property type="entry name" value="NAD(P)-LINKED OXIDOREDUCTASE SUPERFAMILY PROTEIN"/>
    <property type="match status" value="1"/>
</dbReference>
<dbReference type="Pfam" id="PF00248">
    <property type="entry name" value="Aldo_ket_red"/>
    <property type="match status" value="1"/>
</dbReference>
<dbReference type="AlphaFoldDB" id="A0A169RI30"/>
<accession>A0A169RI30</accession>
<dbReference type="InterPro" id="IPR020471">
    <property type="entry name" value="AKR"/>
</dbReference>
<keyword evidence="1" id="KW-0560">Oxidoreductase</keyword>
<dbReference type="InterPro" id="IPR023210">
    <property type="entry name" value="NADP_OxRdtase_dom"/>
</dbReference>
<dbReference type="GO" id="GO:0005829">
    <property type="term" value="C:cytosol"/>
    <property type="evidence" value="ECO:0007669"/>
    <property type="project" value="TreeGrafter"/>
</dbReference>
<dbReference type="SUPFAM" id="SSF51430">
    <property type="entry name" value="NAD(P)-linked oxidoreductase"/>
    <property type="match status" value="1"/>
</dbReference>
<organism evidence="3 4">
    <name type="scientific">Methylorubrum populi</name>
    <dbReference type="NCBI Taxonomy" id="223967"/>
    <lineage>
        <taxon>Bacteria</taxon>
        <taxon>Pseudomonadati</taxon>
        <taxon>Pseudomonadota</taxon>
        <taxon>Alphaproteobacteria</taxon>
        <taxon>Hyphomicrobiales</taxon>
        <taxon>Methylobacteriaceae</taxon>
        <taxon>Methylorubrum</taxon>
    </lineage>
</organism>
<name>A0A169RI30_9HYPH</name>
<dbReference type="Gene3D" id="3.20.20.100">
    <property type="entry name" value="NADP-dependent oxidoreductase domain"/>
    <property type="match status" value="1"/>
</dbReference>
<dbReference type="PANTHER" id="PTHR43364">
    <property type="entry name" value="NADH-SPECIFIC METHYLGLYOXAL REDUCTASE-RELATED"/>
    <property type="match status" value="1"/>
</dbReference>
<evidence type="ECO:0000313" key="3">
    <source>
        <dbReference type="EMBL" id="BAU93732.1"/>
    </source>
</evidence>
<dbReference type="PRINTS" id="PR00069">
    <property type="entry name" value="ALDKETRDTASE"/>
</dbReference>
<dbReference type="FunFam" id="3.20.20.100:FF:000004">
    <property type="entry name" value="Oxidoreductase, aldo/keto reductase"/>
    <property type="match status" value="1"/>
</dbReference>
<dbReference type="InterPro" id="IPR036812">
    <property type="entry name" value="NAD(P)_OxRdtase_dom_sf"/>
</dbReference>
<dbReference type="GO" id="GO:0016491">
    <property type="term" value="F:oxidoreductase activity"/>
    <property type="evidence" value="ECO:0007669"/>
    <property type="project" value="UniProtKB-KW"/>
</dbReference>
<dbReference type="CDD" id="cd19079">
    <property type="entry name" value="AKR_EcYajO-like"/>
    <property type="match status" value="1"/>
</dbReference>
<proteinExistence type="predicted"/>
<feature type="domain" description="NADP-dependent oxidoreductase" evidence="2">
    <location>
        <begin position="48"/>
        <end position="348"/>
    </location>
</feature>
<evidence type="ECO:0000259" key="2">
    <source>
        <dbReference type="Pfam" id="PF00248"/>
    </source>
</evidence>
<dbReference type="EMBL" id="AP014809">
    <property type="protein sequence ID" value="BAU93732.1"/>
    <property type="molecule type" value="Genomic_DNA"/>
</dbReference>
<dbReference type="Proteomes" id="UP000218288">
    <property type="component" value="Chromosome"/>
</dbReference>
<dbReference type="InterPro" id="IPR050523">
    <property type="entry name" value="AKR_Detox_Biosynth"/>
</dbReference>
<protein>
    <submittedName>
        <fullName evidence="3">NADP-dependent aryl-alcohol dehydrogenase</fullName>
    </submittedName>
</protein>
<evidence type="ECO:0000313" key="4">
    <source>
        <dbReference type="Proteomes" id="UP000218288"/>
    </source>
</evidence>
<reference evidence="3 4" key="1">
    <citation type="journal article" date="2016" name="Genome Announc.">
        <title>Complete Genome Sequence of Methylobacterium populi P-1M, Isolated from Pink-Pigmented Household Biofilm.</title>
        <authorList>
            <person name="Morohoshi T."/>
            <person name="Ikeda T."/>
        </authorList>
    </citation>
    <scope>NUCLEOTIDE SEQUENCE [LARGE SCALE GENOMIC DNA]</scope>
    <source>
        <strain evidence="3 4">P-1M</strain>
    </source>
</reference>
<sequence length="359" mass="39550">MFDLWRSEAVDPAVTIGGNAPCKGASSTRVMHPMQTKKLGRSGLDISPLCLGCMTYGVPERGPHPWTMREEESRPLIKRALDLGINFFDTANYYSDGTSEEIVGRALKDYADRDSIVLATKVYYPLKSQPNAGGLSRKAIFSAIDASLKRLGTDYVDLYQIHRWDYATPIEVTLEALHDVVKAGKARYIGASSMFAWQFSKALYTADLNGWTRFSTMQNHLNLLHREEEREMIPLCADQGVPLLPWSPLARGRLTRDFDTGSARQESDLVGKNLYDATVGADRKVVEAVAEVAENRGVPRAQVALAWVIQKPGVAAPIIGASKPQHLDDAAAALDLKLTPDEIARLEAPYVPHPVVGFQ</sequence>